<dbReference type="InterPro" id="IPR043502">
    <property type="entry name" value="DNA/RNA_pol_sf"/>
</dbReference>
<dbReference type="InterPro" id="IPR000477">
    <property type="entry name" value="RT_dom"/>
</dbReference>
<feature type="region of interest" description="Disordered" evidence="1">
    <location>
        <begin position="1737"/>
        <end position="1776"/>
    </location>
</feature>
<feature type="compositionally biased region" description="Low complexity" evidence="1">
    <location>
        <begin position="833"/>
        <end position="844"/>
    </location>
</feature>
<evidence type="ECO:0000256" key="1">
    <source>
        <dbReference type="SAM" id="MobiDB-lite"/>
    </source>
</evidence>
<reference evidence="3" key="1">
    <citation type="journal article" date="2018" name="Genome Res.">
        <title>The genomic architecture and molecular evolution of ant odorant receptors.</title>
        <authorList>
            <person name="McKenzie S.K."/>
            <person name="Kronauer D.J.C."/>
        </authorList>
    </citation>
    <scope>NUCLEOTIDE SEQUENCE [LARGE SCALE GENOMIC DNA]</scope>
    <source>
        <strain evidence="3">Clonal line C1</strain>
    </source>
</reference>
<dbReference type="GO" id="GO:0071897">
    <property type="term" value="P:DNA biosynthetic process"/>
    <property type="evidence" value="ECO:0007669"/>
    <property type="project" value="UniProtKB-ARBA"/>
</dbReference>
<feature type="compositionally biased region" description="Pro residues" evidence="1">
    <location>
        <begin position="635"/>
        <end position="649"/>
    </location>
</feature>
<feature type="region of interest" description="Disordered" evidence="1">
    <location>
        <begin position="221"/>
        <end position="390"/>
    </location>
</feature>
<feature type="domain" description="Reverse transcriptase" evidence="2">
    <location>
        <begin position="990"/>
        <end position="1242"/>
    </location>
</feature>
<dbReference type="SUPFAM" id="SSF56672">
    <property type="entry name" value="DNA/RNA polymerases"/>
    <property type="match status" value="1"/>
</dbReference>
<feature type="region of interest" description="Disordered" evidence="1">
    <location>
        <begin position="81"/>
        <end position="186"/>
    </location>
</feature>
<comment type="caution">
    <text evidence="3">The sequence shown here is derived from an EMBL/GenBank/DDBJ whole genome shotgun (WGS) entry which is preliminary data.</text>
</comment>
<feature type="compositionally biased region" description="Low complexity" evidence="1">
    <location>
        <begin position="611"/>
        <end position="628"/>
    </location>
</feature>
<feature type="compositionally biased region" description="Basic and acidic residues" evidence="1">
    <location>
        <begin position="81"/>
        <end position="90"/>
    </location>
</feature>
<feature type="compositionally biased region" description="Polar residues" evidence="1">
    <location>
        <begin position="102"/>
        <end position="117"/>
    </location>
</feature>
<feature type="compositionally biased region" description="Low complexity" evidence="1">
    <location>
        <begin position="221"/>
        <end position="242"/>
    </location>
</feature>
<feature type="region of interest" description="Disordered" evidence="1">
    <location>
        <begin position="734"/>
        <end position="775"/>
    </location>
</feature>
<organism evidence="3">
    <name type="scientific">Ooceraea biroi</name>
    <name type="common">Clonal raider ant</name>
    <name type="synonym">Cerapachys biroi</name>
    <dbReference type="NCBI Taxonomy" id="2015173"/>
    <lineage>
        <taxon>Eukaryota</taxon>
        <taxon>Metazoa</taxon>
        <taxon>Ecdysozoa</taxon>
        <taxon>Arthropoda</taxon>
        <taxon>Hexapoda</taxon>
        <taxon>Insecta</taxon>
        <taxon>Pterygota</taxon>
        <taxon>Neoptera</taxon>
        <taxon>Endopterygota</taxon>
        <taxon>Hymenoptera</taxon>
        <taxon>Apocrita</taxon>
        <taxon>Aculeata</taxon>
        <taxon>Formicoidea</taxon>
        <taxon>Formicidae</taxon>
        <taxon>Dorylinae</taxon>
        <taxon>Ooceraea</taxon>
    </lineage>
</organism>
<sequence length="1776" mass="187983">MDAPLEVVLAYPIESRVVCPRCWGSGELGVRTRGDFCDPPHLAKHQKAKHPGDTITYKCSLCEFRGSGRYPLKAVKAHYDKEHGGHRDESPATVAGADAGRAQNSGRSRVGSASNAGVRTRAAALPGTSSVGAADSRRLRRNLPAATPSPQHAPLAATTTASTTSGRSPSYAAVTAGPSTRPVRAPSLTAGAGGAAVAATRTTTARRSSTAVRRGAIGTAATAATGATPPIAGIAGGSSDASSAERRRPWRPPVPVPVCSACGVPTRPSGTPPQPNPLRVTRSARVPPHKPSNTSSGGTGGAPSVKRRQKGAARPVHVSPRSPQTIAESQQTIGTSRGGNRSGGSPPAAATTSAAALVGAPSAPVAKSTPERTVASRGTAKRSTRSPPAITIAAAAAGVATRRHARRKASQFGVEPGGVWRRGFRTPTPPSSPEGFSEVQVAGVLGRRSATPTARAPTPAVPAQLSTTTTRSTRAGTRAATSSAAAATSSPATLVTCTVTTSVCGAPVMSTGVPSAALRPVPRLEGLQPEEHRPTTPPVGRQHQSPPTSAALECSGGSPALASSGRRVDALSITPEREEERRSSVARRSMEGDGVEPWVVSLGRGARRRLGTGSLASTPSSTPTRGSPVGLRTSPSPPPNTPASFPPLPSAAVDVSSPVAPPTLEVATINIVDGEARRGSASSGDRAAVAEPAQVSAANSDIAPPAAPVDVRGVMGRRLGGTASVVGARNDGERCLAGRGREPRRGHPRRVEARPGGPLRAAVPAPEPAQGRRRERNLAARDELARLAEAVVAPADLEDLAVRAAEFFGRGVASVAAAGATGATDRPGRSGEAAADFRGGTAAARARDDVGARRGPAPAGPRNPQGEGRGDRTREAARIQALFRRNRRKAVREVVQGPADFCQVQGRTVQEHFERLYGGGERLDGLPAVEPVDHSRPEDVALLMAPFTEGEVDRRLRRMTNSAPGPDGIAYNDLRAADPGARLLTALFNACYRLEAVPPSWKTSNTVLVYKKGDRDSLESWRPLALGDTMPKLFAAVAADRLTDWVIANDKLCRAQKGFLRDEGCYEHNFVLQEILTDARRTRRHAVVAWLDLSNAFVSVPHAAIRSALVRAGVPSGLINIWGSMYDGCTTRVRAVDGFTAPIPIRSGVRQGCPLSPIIFDLVIDSVVRAAAELTDVGYDILGQTFNILAYADDLALIARTPEGMRQLLTAVELEAGRVGLHFNPAKCASLHITTGRIGRVLPTVFEIEGRPMPTLAEGEPYRHLGVPTGFSVDQTPLTTIEGVLKDIWAVDASLLAPWQRVEVLAAFILPRLDFLLRGAAVEKRPLRAVDLHVRRIVKSWLNLPQRASAEVVYLPPSRGGCGLLPLSDLADVLTIAHAFRLLTASDAVVSGLAWGSLRGVVARRIGHAPSDEEIASFLSGSLEGRLRGGGEASLWSRARNAARRQANRAAVRWRWSEVTGEMIVECRGPGERIVRVPGSARAQVIHRLRSAVMEYCAGTLLRKPDQGKVFEVSSRVPVSNHFMRGGSFTRFADWRFVHRARLDVLPLNGARRWGTVDERCRRCGRTAETLPHVIGHCGVHAAAIQLRHDAVLHRLRRACRLPGEVRVNQRVEGVDGELEGLRSDLVVRHEPSKSVVICDVTVAFENRLVAFEEARGRKVARYTPLAEALRAQGYRVVVTALVVGALGSWCPRNDAVLRLLRVGSKYGSMMRRLIVSDTIRWSRDIYVEHVSGVRQYPAPPRPSGDGGPLVSPPQAIGRRYPDGLLAPREPDVNVA</sequence>
<dbReference type="EMBL" id="QOIP01000011">
    <property type="protein sequence ID" value="RLU16706.1"/>
    <property type="molecule type" value="Genomic_DNA"/>
</dbReference>
<reference evidence="3" key="2">
    <citation type="submission" date="2018-07" db="EMBL/GenBank/DDBJ databases">
        <authorList>
            <person name="Mckenzie S.K."/>
            <person name="Kronauer D.J.C."/>
        </authorList>
    </citation>
    <scope>NUCLEOTIDE SEQUENCE</scope>
    <source>
        <strain evidence="3">Clonal line C1</strain>
    </source>
</reference>
<dbReference type="PANTHER" id="PTHR19446">
    <property type="entry name" value="REVERSE TRANSCRIPTASES"/>
    <property type="match status" value="1"/>
</dbReference>
<dbReference type="OrthoDB" id="8195432at2759"/>
<feature type="compositionally biased region" description="Low complexity" evidence="1">
    <location>
        <begin position="853"/>
        <end position="862"/>
    </location>
</feature>
<feature type="region of interest" description="Disordered" evidence="1">
    <location>
        <begin position="526"/>
        <end position="649"/>
    </location>
</feature>
<protein>
    <recommendedName>
        <fullName evidence="2">Reverse transcriptase domain-containing protein</fullName>
    </recommendedName>
</protein>
<dbReference type="InterPro" id="IPR043128">
    <property type="entry name" value="Rev_trsase/Diguanyl_cyclase"/>
</dbReference>
<feature type="compositionally biased region" description="Low complexity" evidence="1">
    <location>
        <begin position="343"/>
        <end position="361"/>
    </location>
</feature>
<feature type="compositionally biased region" description="Polar residues" evidence="1">
    <location>
        <begin position="321"/>
        <end position="333"/>
    </location>
</feature>
<accession>A0A3L8D8T1</accession>
<dbReference type="CDD" id="cd01650">
    <property type="entry name" value="RT_nLTR_like"/>
    <property type="match status" value="1"/>
</dbReference>
<feature type="region of interest" description="Disordered" evidence="1">
    <location>
        <begin position="818"/>
        <end position="874"/>
    </location>
</feature>
<dbReference type="PROSITE" id="PS50878">
    <property type="entry name" value="RT_POL"/>
    <property type="match status" value="1"/>
</dbReference>
<feature type="compositionally biased region" description="Basic and acidic residues" evidence="1">
    <location>
        <begin position="734"/>
        <end position="753"/>
    </location>
</feature>
<evidence type="ECO:0000259" key="2">
    <source>
        <dbReference type="PROSITE" id="PS50878"/>
    </source>
</evidence>
<dbReference type="Gene3D" id="3.30.70.270">
    <property type="match status" value="1"/>
</dbReference>
<gene>
    <name evidence="3" type="ORF">DMN91_010774</name>
</gene>
<feature type="compositionally biased region" description="Basic and acidic residues" evidence="1">
    <location>
        <begin position="575"/>
        <end position="591"/>
    </location>
</feature>
<dbReference type="Proteomes" id="UP000279307">
    <property type="component" value="Chromosome 11"/>
</dbReference>
<proteinExistence type="predicted"/>
<feature type="compositionally biased region" description="Low complexity" evidence="1">
    <location>
        <begin position="156"/>
        <end position="165"/>
    </location>
</feature>
<evidence type="ECO:0000313" key="3">
    <source>
        <dbReference type="EMBL" id="RLU16706.1"/>
    </source>
</evidence>
<name>A0A3L8D8T1_OOCBI</name>
<feature type="region of interest" description="Disordered" evidence="1">
    <location>
        <begin position="449"/>
        <end position="491"/>
    </location>
</feature>
<dbReference type="Pfam" id="PF00078">
    <property type="entry name" value="RVT_1"/>
    <property type="match status" value="1"/>
</dbReference>